<gene>
    <name evidence="8" type="ORF">HMPREF9138_00045</name>
</gene>
<evidence type="ECO:0000313" key="9">
    <source>
        <dbReference type="Proteomes" id="UP000004597"/>
    </source>
</evidence>
<dbReference type="Proteomes" id="UP000004597">
    <property type="component" value="Unassembled WGS sequence"/>
</dbReference>
<keyword evidence="4 6" id="KW-1133">Transmembrane helix</keyword>
<evidence type="ECO:0000259" key="7">
    <source>
        <dbReference type="Pfam" id="PF00892"/>
    </source>
</evidence>
<dbReference type="PANTHER" id="PTHR32322">
    <property type="entry name" value="INNER MEMBRANE TRANSPORTER"/>
    <property type="match status" value="1"/>
</dbReference>
<organism evidence="8 9">
    <name type="scientific">Prevotella histicola F0411</name>
    <dbReference type="NCBI Taxonomy" id="857291"/>
    <lineage>
        <taxon>Bacteria</taxon>
        <taxon>Pseudomonadati</taxon>
        <taxon>Bacteroidota</taxon>
        <taxon>Bacteroidia</taxon>
        <taxon>Bacteroidales</taxon>
        <taxon>Prevotellaceae</taxon>
        <taxon>Prevotella</taxon>
    </lineage>
</organism>
<dbReference type="InterPro" id="IPR050638">
    <property type="entry name" value="AA-Vitamin_Transporters"/>
</dbReference>
<dbReference type="InterPro" id="IPR037185">
    <property type="entry name" value="EmrE-like"/>
</dbReference>
<dbReference type="PATRIC" id="fig|857291.3.peg.43"/>
<evidence type="ECO:0000256" key="4">
    <source>
        <dbReference type="ARBA" id="ARBA00022989"/>
    </source>
</evidence>
<dbReference type="EMBL" id="AFXP01000001">
    <property type="protein sequence ID" value="EHG17592.1"/>
    <property type="molecule type" value="Genomic_DNA"/>
</dbReference>
<dbReference type="GeneID" id="66731466"/>
<keyword evidence="3 6" id="KW-0812">Transmembrane</keyword>
<dbReference type="Gene3D" id="1.10.3730.20">
    <property type="match status" value="1"/>
</dbReference>
<dbReference type="GO" id="GO:0016020">
    <property type="term" value="C:membrane"/>
    <property type="evidence" value="ECO:0007669"/>
    <property type="project" value="UniProtKB-SubCell"/>
</dbReference>
<evidence type="ECO:0000313" key="8">
    <source>
        <dbReference type="EMBL" id="EHG17592.1"/>
    </source>
</evidence>
<evidence type="ECO:0000256" key="6">
    <source>
        <dbReference type="SAM" id="Phobius"/>
    </source>
</evidence>
<protein>
    <recommendedName>
        <fullName evidence="7">EamA domain-containing protein</fullName>
    </recommendedName>
</protein>
<comment type="subcellular location">
    <subcellularLocation>
        <location evidence="1">Membrane</location>
        <topology evidence="1">Multi-pass membrane protein</topology>
    </subcellularLocation>
</comment>
<comment type="caution">
    <text evidence="8">The sequence shown here is derived from an EMBL/GenBank/DDBJ whole genome shotgun (WGS) entry which is preliminary data.</text>
</comment>
<dbReference type="SUPFAM" id="SSF103481">
    <property type="entry name" value="Multidrug resistance efflux transporter EmrE"/>
    <property type="match status" value="1"/>
</dbReference>
<comment type="similarity">
    <text evidence="2">Belongs to the EamA transporter family.</text>
</comment>
<accession>G6AD68</accession>
<feature type="transmembrane region" description="Helical" evidence="6">
    <location>
        <begin position="64"/>
        <end position="82"/>
    </location>
</feature>
<evidence type="ECO:0000256" key="2">
    <source>
        <dbReference type="ARBA" id="ARBA00007362"/>
    </source>
</evidence>
<dbReference type="PANTHER" id="PTHR32322:SF2">
    <property type="entry name" value="EAMA DOMAIN-CONTAINING PROTEIN"/>
    <property type="match status" value="1"/>
</dbReference>
<reference evidence="8 9" key="1">
    <citation type="submission" date="2011-10" db="EMBL/GenBank/DDBJ databases">
        <title>The Genome Sequence of Prevotella histicola F0411.</title>
        <authorList>
            <consortium name="The Broad Institute Genome Sequencing Platform"/>
            <person name="Earl A."/>
            <person name="Ward D."/>
            <person name="Feldgarden M."/>
            <person name="Gevers D."/>
            <person name="Izard J."/>
            <person name="Ganesan A."/>
            <person name="Blanton J.M."/>
            <person name="Baranova O.V."/>
            <person name="Tanner A.C."/>
            <person name="Mathney J.M.J."/>
            <person name="Dewhirst F.E."/>
            <person name="Young S.K."/>
            <person name="Zeng Q."/>
            <person name="Gargeya S."/>
            <person name="Fitzgerald M."/>
            <person name="Haas B."/>
            <person name="Abouelleil A."/>
            <person name="Alvarado L."/>
            <person name="Arachchi H.M."/>
            <person name="Berlin A."/>
            <person name="Brown A."/>
            <person name="Chapman S.B."/>
            <person name="Chen Z."/>
            <person name="Dunbar C."/>
            <person name="Freedman E."/>
            <person name="Gearin G."/>
            <person name="Gellesch M."/>
            <person name="Goldberg J."/>
            <person name="Griggs A."/>
            <person name="Gujja S."/>
            <person name="Heiman D."/>
            <person name="Howarth C."/>
            <person name="Larson L."/>
            <person name="Lui A."/>
            <person name="MacDonald P.J.P."/>
            <person name="Montmayeur A."/>
            <person name="Murphy C."/>
            <person name="Neiman D."/>
            <person name="Pearson M."/>
            <person name="Priest M."/>
            <person name="Roberts A."/>
            <person name="Saif S."/>
            <person name="Shea T."/>
            <person name="Shenoy N."/>
            <person name="Sisk P."/>
            <person name="Stolte C."/>
            <person name="Sykes S."/>
            <person name="Wortman J."/>
            <person name="Nusbaum C."/>
            <person name="Birren B."/>
        </authorList>
    </citation>
    <scope>NUCLEOTIDE SEQUENCE [LARGE SCALE GENOMIC DNA]</scope>
    <source>
        <strain evidence="8 9">F0411</strain>
    </source>
</reference>
<feature type="domain" description="EamA" evidence="7">
    <location>
        <begin position="3"/>
        <end position="136"/>
    </location>
</feature>
<feature type="transmembrane region" description="Helical" evidence="6">
    <location>
        <begin position="35"/>
        <end position="52"/>
    </location>
</feature>
<dbReference type="Pfam" id="PF00892">
    <property type="entry name" value="EamA"/>
    <property type="match status" value="1"/>
</dbReference>
<dbReference type="InterPro" id="IPR000620">
    <property type="entry name" value="EamA_dom"/>
</dbReference>
<name>G6AD68_9BACT</name>
<feature type="transmembrane region" description="Helical" evidence="6">
    <location>
        <begin position="94"/>
        <end position="112"/>
    </location>
</feature>
<proteinExistence type="inferred from homology"/>
<keyword evidence="9" id="KW-1185">Reference proteome</keyword>
<sequence length="138" mass="15138">MWKVYAFLSAFFAALTAICAKIGVKDINPDLATAVRTTIILFLTWGIVIFGSHLCEIKTISRNTWLFLILSGLSTGLSWLFYFKAIQTGSVSRVAPIDKLSVVITILLAFIFLHEQPSFKVIVGALLVASGSILMILD</sequence>
<dbReference type="AlphaFoldDB" id="G6AD68"/>
<feature type="transmembrane region" description="Helical" evidence="6">
    <location>
        <begin position="119"/>
        <end position="137"/>
    </location>
</feature>
<keyword evidence="5 6" id="KW-0472">Membrane</keyword>
<evidence type="ECO:0000256" key="5">
    <source>
        <dbReference type="ARBA" id="ARBA00023136"/>
    </source>
</evidence>
<evidence type="ECO:0000256" key="1">
    <source>
        <dbReference type="ARBA" id="ARBA00004141"/>
    </source>
</evidence>
<evidence type="ECO:0000256" key="3">
    <source>
        <dbReference type="ARBA" id="ARBA00022692"/>
    </source>
</evidence>
<dbReference type="HOGENOM" id="CLU_120467_0_0_10"/>
<dbReference type="RefSeq" id="WP_008821974.1">
    <property type="nucleotide sequence ID" value="NZ_JH376762.1"/>
</dbReference>